<keyword evidence="3 6" id="KW-0812">Transmembrane</keyword>
<dbReference type="PROSITE" id="PS50928">
    <property type="entry name" value="ABC_TM1"/>
    <property type="match status" value="1"/>
</dbReference>
<dbReference type="Gene3D" id="1.10.3720.10">
    <property type="entry name" value="MetI-like"/>
    <property type="match status" value="1"/>
</dbReference>
<dbReference type="InterPro" id="IPR035906">
    <property type="entry name" value="MetI-like_sf"/>
</dbReference>
<feature type="transmembrane region" description="Helical" evidence="6">
    <location>
        <begin position="20"/>
        <end position="40"/>
    </location>
</feature>
<dbReference type="PANTHER" id="PTHR30177">
    <property type="entry name" value="GLYCINE BETAINE/L-PROLINE TRANSPORT SYSTEM PERMEASE PROTEIN PROW"/>
    <property type="match status" value="1"/>
</dbReference>
<dbReference type="GO" id="GO:0055085">
    <property type="term" value="P:transmembrane transport"/>
    <property type="evidence" value="ECO:0007669"/>
    <property type="project" value="InterPro"/>
</dbReference>
<evidence type="ECO:0000256" key="4">
    <source>
        <dbReference type="ARBA" id="ARBA00022989"/>
    </source>
</evidence>
<sequence>MMWVVNNAQWIAELVWLHLWLSVSAILVSVLIAVPVGWLVNRHQLTRDALIALISVIYAVPSLPMFIVIPAITGVSIRSAATVVIVLSIYGVALLQRSAADAFAAVPQDVLDSATALGYSPWQKFWRIELPLAGSIIIAGLRVVVVNTVSLVTVGAVIGIQSIGSLFTDGFQRGIIAEVVTGLVLTIVLALVLDALTVLAGWLLFPWKRAERVGPGPLVVAGVTQGEPAGEEGAR</sequence>
<dbReference type="InterPro" id="IPR000515">
    <property type="entry name" value="MetI-like"/>
</dbReference>
<keyword evidence="5 6" id="KW-0472">Membrane</keyword>
<evidence type="ECO:0000256" key="1">
    <source>
        <dbReference type="ARBA" id="ARBA00004141"/>
    </source>
</evidence>
<name>A0A9W5REV4_9ACTO</name>
<dbReference type="Proteomes" id="UP000014387">
    <property type="component" value="Unassembled WGS sequence"/>
</dbReference>
<keyword evidence="9" id="KW-1185">Reference proteome</keyword>
<reference evidence="8 9" key="1">
    <citation type="submission" date="2013-05" db="EMBL/GenBank/DDBJ databases">
        <title>The Genome Sequence of Actinomyces europaeus ACS-120-V-COL10B.</title>
        <authorList>
            <consortium name="The Broad Institute Genomics Platform"/>
            <person name="Earl A."/>
            <person name="Ward D."/>
            <person name="Feldgarden M."/>
            <person name="Gevers D."/>
            <person name="Saerens B."/>
            <person name="Vaneechoutte M."/>
            <person name="Walker B."/>
            <person name="Young S."/>
            <person name="Zeng Q."/>
            <person name="Gargeya S."/>
            <person name="Fitzgerald M."/>
            <person name="Haas B."/>
            <person name="Abouelleil A."/>
            <person name="Allen A.W."/>
            <person name="Alvarado L."/>
            <person name="Arachchi H.M."/>
            <person name="Berlin A.M."/>
            <person name="Chapman S.B."/>
            <person name="Gainer-Dewar J."/>
            <person name="Goldberg J."/>
            <person name="Griggs A."/>
            <person name="Gujja S."/>
            <person name="Hansen M."/>
            <person name="Howarth C."/>
            <person name="Imamovic A."/>
            <person name="Ireland A."/>
            <person name="Larimer J."/>
            <person name="McCowan C."/>
            <person name="Murphy C."/>
            <person name="Pearson M."/>
            <person name="Poon T.W."/>
            <person name="Priest M."/>
            <person name="Roberts A."/>
            <person name="Saif S."/>
            <person name="Shea T."/>
            <person name="Sisk P."/>
            <person name="Sykes S."/>
            <person name="Wortman J."/>
            <person name="Nusbaum C."/>
            <person name="Birren B."/>
        </authorList>
    </citation>
    <scope>NUCLEOTIDE SEQUENCE [LARGE SCALE GENOMIC DNA]</scope>
    <source>
        <strain evidence="8 9">ACS-120-V-Col10b</strain>
    </source>
</reference>
<comment type="subcellular location">
    <subcellularLocation>
        <location evidence="6">Cell membrane</location>
        <topology evidence="6">Multi-pass membrane protein</topology>
    </subcellularLocation>
    <subcellularLocation>
        <location evidence="1">Membrane</location>
        <topology evidence="1">Multi-pass membrane protein</topology>
    </subcellularLocation>
</comment>
<dbReference type="AlphaFoldDB" id="A0A9W5REV4"/>
<keyword evidence="2 6" id="KW-0813">Transport</keyword>
<evidence type="ECO:0000313" key="9">
    <source>
        <dbReference type="Proteomes" id="UP000014387"/>
    </source>
</evidence>
<feature type="transmembrane region" description="Helical" evidence="6">
    <location>
        <begin position="132"/>
        <end position="160"/>
    </location>
</feature>
<dbReference type="EMBL" id="AGWN01000001">
    <property type="protein sequence ID" value="EPD31154.1"/>
    <property type="molecule type" value="Genomic_DNA"/>
</dbReference>
<dbReference type="RefSeq" id="WP_016444265.1">
    <property type="nucleotide sequence ID" value="NZ_KE150266.1"/>
</dbReference>
<feature type="transmembrane region" description="Helical" evidence="6">
    <location>
        <begin position="75"/>
        <end position="95"/>
    </location>
</feature>
<evidence type="ECO:0000256" key="2">
    <source>
        <dbReference type="ARBA" id="ARBA00022448"/>
    </source>
</evidence>
<dbReference type="OrthoDB" id="3233284at2"/>
<gene>
    <name evidence="8" type="ORF">HMPREF9238_00914</name>
</gene>
<feature type="domain" description="ABC transmembrane type-1" evidence="7">
    <location>
        <begin position="15"/>
        <end position="197"/>
    </location>
</feature>
<dbReference type="GO" id="GO:0005886">
    <property type="term" value="C:plasma membrane"/>
    <property type="evidence" value="ECO:0007669"/>
    <property type="project" value="UniProtKB-SubCell"/>
</dbReference>
<accession>A0A9W5REV4</accession>
<dbReference type="Pfam" id="PF00528">
    <property type="entry name" value="BPD_transp_1"/>
    <property type="match status" value="1"/>
</dbReference>
<evidence type="ECO:0000256" key="3">
    <source>
        <dbReference type="ARBA" id="ARBA00022692"/>
    </source>
</evidence>
<dbReference type="InterPro" id="IPR051204">
    <property type="entry name" value="ABC_transp_perm/SBD"/>
</dbReference>
<proteinExistence type="inferred from homology"/>
<keyword evidence="4 6" id="KW-1133">Transmembrane helix</keyword>
<evidence type="ECO:0000259" key="7">
    <source>
        <dbReference type="PROSITE" id="PS50928"/>
    </source>
</evidence>
<evidence type="ECO:0000256" key="5">
    <source>
        <dbReference type="ARBA" id="ARBA00023136"/>
    </source>
</evidence>
<comment type="caution">
    <text evidence="8">The sequence shown here is derived from an EMBL/GenBank/DDBJ whole genome shotgun (WGS) entry which is preliminary data.</text>
</comment>
<protein>
    <recommendedName>
        <fullName evidence="7">ABC transmembrane type-1 domain-containing protein</fullName>
    </recommendedName>
</protein>
<dbReference type="SUPFAM" id="SSF161098">
    <property type="entry name" value="MetI-like"/>
    <property type="match status" value="1"/>
</dbReference>
<feature type="transmembrane region" description="Helical" evidence="6">
    <location>
        <begin position="49"/>
        <end position="69"/>
    </location>
</feature>
<evidence type="ECO:0000313" key="8">
    <source>
        <dbReference type="EMBL" id="EPD31154.1"/>
    </source>
</evidence>
<dbReference type="PANTHER" id="PTHR30177:SF4">
    <property type="entry name" value="OSMOPROTECTANT IMPORT PERMEASE PROTEIN OSMW"/>
    <property type="match status" value="1"/>
</dbReference>
<organism evidence="8 9">
    <name type="scientific">Gleimia europaea ACS-120-V-Col10b</name>
    <dbReference type="NCBI Taxonomy" id="883069"/>
    <lineage>
        <taxon>Bacteria</taxon>
        <taxon>Bacillati</taxon>
        <taxon>Actinomycetota</taxon>
        <taxon>Actinomycetes</taxon>
        <taxon>Actinomycetales</taxon>
        <taxon>Actinomycetaceae</taxon>
        <taxon>Gleimia</taxon>
    </lineage>
</organism>
<evidence type="ECO:0000256" key="6">
    <source>
        <dbReference type="RuleBase" id="RU363032"/>
    </source>
</evidence>
<dbReference type="GO" id="GO:0031460">
    <property type="term" value="P:glycine betaine transport"/>
    <property type="evidence" value="ECO:0007669"/>
    <property type="project" value="TreeGrafter"/>
</dbReference>
<comment type="similarity">
    <text evidence="6">Belongs to the binding-protein-dependent transport system permease family.</text>
</comment>
<feature type="transmembrane region" description="Helical" evidence="6">
    <location>
        <begin position="180"/>
        <end position="205"/>
    </location>
</feature>
<dbReference type="CDD" id="cd06261">
    <property type="entry name" value="TM_PBP2"/>
    <property type="match status" value="1"/>
</dbReference>